<dbReference type="InterPro" id="IPR038766">
    <property type="entry name" value="Membrane_comp_ABC_pdt"/>
</dbReference>
<dbReference type="InterPro" id="IPR025857">
    <property type="entry name" value="MacB_PCD"/>
</dbReference>
<keyword evidence="3 6" id="KW-0812">Transmembrane</keyword>
<evidence type="ECO:0000256" key="4">
    <source>
        <dbReference type="ARBA" id="ARBA00022989"/>
    </source>
</evidence>
<evidence type="ECO:0000313" key="10">
    <source>
        <dbReference type="Proteomes" id="UP000251075"/>
    </source>
</evidence>
<comment type="caution">
    <text evidence="9">The sequence shown here is derived from an EMBL/GenBank/DDBJ whole genome shotgun (WGS) entry which is preliminary data.</text>
</comment>
<evidence type="ECO:0000256" key="2">
    <source>
        <dbReference type="ARBA" id="ARBA00022475"/>
    </source>
</evidence>
<feature type="domain" description="MacB-like periplasmic core" evidence="8">
    <location>
        <begin position="26"/>
        <end position="230"/>
    </location>
</feature>
<evidence type="ECO:0000256" key="5">
    <source>
        <dbReference type="ARBA" id="ARBA00023136"/>
    </source>
</evidence>
<feature type="transmembrane region" description="Helical" evidence="6">
    <location>
        <begin position="425"/>
        <end position="447"/>
    </location>
</feature>
<comment type="subcellular location">
    <subcellularLocation>
        <location evidence="1">Cell membrane</location>
        <topology evidence="1">Multi-pass membrane protein</topology>
    </subcellularLocation>
</comment>
<evidence type="ECO:0000259" key="8">
    <source>
        <dbReference type="Pfam" id="PF12704"/>
    </source>
</evidence>
<dbReference type="InterPro" id="IPR003838">
    <property type="entry name" value="ABC3_permease_C"/>
</dbReference>
<dbReference type="EMBL" id="PGTO01000001">
    <property type="protein sequence ID" value="RAU23783.1"/>
    <property type="molecule type" value="Genomic_DNA"/>
</dbReference>
<keyword evidence="9" id="KW-0808">Transferase</keyword>
<dbReference type="RefSeq" id="WP_112142014.1">
    <property type="nucleotide sequence ID" value="NZ_PGTO01000001.1"/>
</dbReference>
<dbReference type="Proteomes" id="UP000251075">
    <property type="component" value="Unassembled WGS sequence"/>
</dbReference>
<feature type="transmembrane region" description="Helical" evidence="6">
    <location>
        <begin position="399"/>
        <end position="418"/>
    </location>
</feature>
<feature type="domain" description="ABC3 transporter permease C-terminal" evidence="7">
    <location>
        <begin position="264"/>
        <end position="381"/>
    </location>
</feature>
<organism evidence="9 10">
    <name type="scientific">Paramagnetospirillum kuznetsovii</name>
    <dbReference type="NCBI Taxonomy" id="2053833"/>
    <lineage>
        <taxon>Bacteria</taxon>
        <taxon>Pseudomonadati</taxon>
        <taxon>Pseudomonadota</taxon>
        <taxon>Alphaproteobacteria</taxon>
        <taxon>Rhodospirillales</taxon>
        <taxon>Magnetospirillaceae</taxon>
        <taxon>Paramagnetospirillum</taxon>
    </lineage>
</organism>
<dbReference type="AlphaFoldDB" id="A0A364P381"/>
<reference evidence="9 10" key="1">
    <citation type="submission" date="2017-11" db="EMBL/GenBank/DDBJ databases">
        <title>Draft genome sequence of magnetotactic bacterium Magnetospirillum kuznetsovii LBB-42.</title>
        <authorList>
            <person name="Grouzdev D.S."/>
            <person name="Rysina M.S."/>
            <person name="Baslerov R.V."/>
            <person name="Koziaeva V."/>
        </authorList>
    </citation>
    <scope>NUCLEOTIDE SEQUENCE [LARGE SCALE GENOMIC DNA]</scope>
    <source>
        <strain evidence="9 10">LBB-42</strain>
    </source>
</reference>
<dbReference type="Pfam" id="PF12704">
    <property type="entry name" value="MacB_PCD"/>
    <property type="match status" value="1"/>
</dbReference>
<keyword evidence="2" id="KW-1003">Cell membrane</keyword>
<dbReference type="PANTHER" id="PTHR30287:SF1">
    <property type="entry name" value="INNER MEMBRANE PROTEIN"/>
    <property type="match status" value="1"/>
</dbReference>
<keyword evidence="4 6" id="KW-1133">Transmembrane helix</keyword>
<dbReference type="OrthoDB" id="9775544at2"/>
<accession>A0A364P381</accession>
<feature type="transmembrane region" description="Helical" evidence="6">
    <location>
        <begin position="718"/>
        <end position="743"/>
    </location>
</feature>
<feature type="transmembrane region" description="Helical" evidence="6">
    <location>
        <begin position="350"/>
        <end position="372"/>
    </location>
</feature>
<protein>
    <submittedName>
        <fullName evidence="9">Glycosyl transferase family 1</fullName>
    </submittedName>
</protein>
<feature type="transmembrane region" description="Helical" evidence="6">
    <location>
        <begin position="292"/>
        <end position="311"/>
    </location>
</feature>
<feature type="transmembrane region" description="Helical" evidence="6">
    <location>
        <begin position="257"/>
        <end position="280"/>
    </location>
</feature>
<evidence type="ECO:0000313" key="9">
    <source>
        <dbReference type="EMBL" id="RAU23783.1"/>
    </source>
</evidence>
<name>A0A364P381_9PROT</name>
<evidence type="ECO:0000256" key="1">
    <source>
        <dbReference type="ARBA" id="ARBA00004651"/>
    </source>
</evidence>
<dbReference type="GO" id="GO:0005886">
    <property type="term" value="C:plasma membrane"/>
    <property type="evidence" value="ECO:0007669"/>
    <property type="project" value="UniProtKB-SubCell"/>
</dbReference>
<gene>
    <name evidence="9" type="ORF">CU669_01450</name>
</gene>
<dbReference type="PANTHER" id="PTHR30287">
    <property type="entry name" value="MEMBRANE COMPONENT OF PREDICTED ABC SUPERFAMILY METABOLITE UPTAKE TRANSPORTER"/>
    <property type="match status" value="1"/>
</dbReference>
<proteinExistence type="predicted"/>
<feature type="transmembrane region" description="Helical" evidence="6">
    <location>
        <begin position="317"/>
        <end position="338"/>
    </location>
</feature>
<dbReference type="Pfam" id="PF02687">
    <property type="entry name" value="FtsX"/>
    <property type="match status" value="2"/>
</dbReference>
<feature type="domain" description="ABC3 transporter permease C-terminal" evidence="7">
    <location>
        <begin position="724"/>
        <end position="832"/>
    </location>
</feature>
<feature type="transmembrane region" description="Helical" evidence="6">
    <location>
        <begin position="479"/>
        <end position="500"/>
    </location>
</feature>
<sequence length="843" mass="87337">MPNLSLAVRLARRELRGGLKGFRILVACLALGVAAIAASGSLRAAVDQALHEDSRALLGGDLDLRQSHHRPEPDQLAALKAMGRVTEGVEMRVMAHLDGNRDRALVELKGVDGAYPLVGRLELSQPGGDAVFAFRDGAWGAVAEANLLDRLGLGVGGRLRVGEADFEIRAVIVKEPDRVATALSFGPRLMTATEGVAATGLIAPGSLVRYTVRLALDNGMSAAEAKADLARRFPDAAWQMRDTSDAAPGVGRFLDTLAAFLTLVGLTALLVGGIGVANAVKAYLDGKIATIATLKCLGAPAGLVLRVYLLLVGLLSAAGIVIGLALGAALVPVVIGLGGDGLPLPARSGLFPTALLNAAGFGALAALVFTLWPLARARMTPPSALFRHLTVTAAGRPDAASLAVLALAALGLAALTILSSGNRPLAAWFVGAAVATLILFRALAWGLSRLAARLSLHHGRAVGPAWRLALANLHRPGTAVVSLVLSLGLGLSVLVTIALVEGNLAAQFGERLPAQAPSFYFIDVQPDQVAALDEVVRATDPGATLERAAIVRGRISSIRGVRVGEARIAPEAEWAARGDRGLSSAAAPPPGSKLVEGQWWPEDYRGPPLVSVDAAVARGFGLRPGDRLGLNVLGREIEVSVANLRQIDWSSLSMNFAFLLSPGALDGAPYTVIATVRAEPRFDAALEKAVTDRLPNVSSIRVKEALESVRAIIAQADLAVRLAGMVTLAAGAMVLAGAVMAGHRRRVWEAVVLKVLGAVRGQLWRAYLAEFAVIGLVTGFAAAGVGSLAARAILLYVMKAEWVFLPGITAATLAACVGASLAAGFAGTWRALGVKSAPLLRGE</sequence>
<feature type="transmembrane region" description="Helical" evidence="6">
    <location>
        <begin position="802"/>
        <end position="826"/>
    </location>
</feature>
<evidence type="ECO:0000259" key="7">
    <source>
        <dbReference type="Pfam" id="PF02687"/>
    </source>
</evidence>
<keyword evidence="10" id="KW-1185">Reference proteome</keyword>
<keyword evidence="5 6" id="KW-0472">Membrane</keyword>
<dbReference type="GO" id="GO:0016740">
    <property type="term" value="F:transferase activity"/>
    <property type="evidence" value="ECO:0007669"/>
    <property type="project" value="UniProtKB-KW"/>
</dbReference>
<evidence type="ECO:0000256" key="3">
    <source>
        <dbReference type="ARBA" id="ARBA00022692"/>
    </source>
</evidence>
<feature type="transmembrane region" description="Helical" evidence="6">
    <location>
        <begin position="763"/>
        <end position="790"/>
    </location>
</feature>
<evidence type="ECO:0000256" key="6">
    <source>
        <dbReference type="SAM" id="Phobius"/>
    </source>
</evidence>